<dbReference type="EMBL" id="CABP01000015">
    <property type="protein sequence ID" value="CBI03616.1"/>
    <property type="molecule type" value="Genomic_DNA"/>
</dbReference>
<comment type="caution">
    <text evidence="1">The sequence shown here is derived from an EMBL/GenBank/DDBJ whole genome shotgun (WGS) entry which is preliminary data.</text>
</comment>
<accession>E6Q8U0</accession>
<dbReference type="AlphaFoldDB" id="E6Q8U0"/>
<organism evidence="1">
    <name type="scientific">mine drainage metagenome</name>
    <dbReference type="NCBI Taxonomy" id="410659"/>
    <lineage>
        <taxon>unclassified sequences</taxon>
        <taxon>metagenomes</taxon>
        <taxon>ecological metagenomes</taxon>
    </lineage>
</organism>
<evidence type="ECO:0000313" key="1">
    <source>
        <dbReference type="EMBL" id="CBI03616.1"/>
    </source>
</evidence>
<proteinExistence type="predicted"/>
<reference evidence="1" key="1">
    <citation type="submission" date="2009-10" db="EMBL/GenBank/DDBJ databases">
        <title>Diversity of trophic interactions inside an arsenic-rich microbial ecosystem.</title>
        <authorList>
            <person name="Bertin P.N."/>
            <person name="Heinrich-Salmeron A."/>
            <person name="Pelletier E."/>
            <person name="Goulhen-Chollet F."/>
            <person name="Arsene-Ploetze F."/>
            <person name="Gallien S."/>
            <person name="Calteau A."/>
            <person name="Vallenet D."/>
            <person name="Casiot C."/>
            <person name="Chane-Woon-Ming B."/>
            <person name="Giloteaux L."/>
            <person name="Barakat M."/>
            <person name="Bonnefoy V."/>
            <person name="Bruneel O."/>
            <person name="Chandler M."/>
            <person name="Cleiss J."/>
            <person name="Duran R."/>
            <person name="Elbaz-Poulichet F."/>
            <person name="Fonknechten N."/>
            <person name="Lauga B."/>
            <person name="Mornico D."/>
            <person name="Ortet P."/>
            <person name="Schaeffer C."/>
            <person name="Siguier P."/>
            <person name="Alexander Thil Smith A."/>
            <person name="Van Dorsselaer A."/>
            <person name="Weissenbach J."/>
            <person name="Medigue C."/>
            <person name="Le Paslier D."/>
        </authorList>
    </citation>
    <scope>NUCLEOTIDE SEQUENCE</scope>
</reference>
<name>E6Q8U0_9ZZZZ</name>
<sequence length="163" mass="17541">MNRQGQQWAEYQAVVTRFSNLILSELYAKLPKGALADPQVAEEEIAYSYLHMSSLDFSAAAHQAVKSVESGLASGMVINTAESQNVQYQIGDSTYTGESQGGWSVSENGVKWFGDGHLSGRNVTVGLESSINKDTSEQRNIVQKLTNDINSGSESSATAEASE</sequence>
<gene>
    <name evidence="1" type="ORF">CARN5_2969</name>
</gene>
<protein>
    <submittedName>
        <fullName evidence="1">Uncharacterized protein</fullName>
    </submittedName>
</protein>